<keyword evidence="2" id="KW-1185">Reference proteome</keyword>
<reference evidence="1" key="1">
    <citation type="journal article" date="2020" name="Stud. Mycol.">
        <title>101 Dothideomycetes genomes: a test case for predicting lifestyles and emergence of pathogens.</title>
        <authorList>
            <person name="Haridas S."/>
            <person name="Albert R."/>
            <person name="Binder M."/>
            <person name="Bloem J."/>
            <person name="Labutti K."/>
            <person name="Salamov A."/>
            <person name="Andreopoulos B."/>
            <person name="Baker S."/>
            <person name="Barry K."/>
            <person name="Bills G."/>
            <person name="Bluhm B."/>
            <person name="Cannon C."/>
            <person name="Castanera R."/>
            <person name="Culley D."/>
            <person name="Daum C."/>
            <person name="Ezra D."/>
            <person name="Gonzalez J."/>
            <person name="Henrissat B."/>
            <person name="Kuo A."/>
            <person name="Liang C."/>
            <person name="Lipzen A."/>
            <person name="Lutzoni F."/>
            <person name="Magnuson J."/>
            <person name="Mondo S."/>
            <person name="Nolan M."/>
            <person name="Ohm R."/>
            <person name="Pangilinan J."/>
            <person name="Park H.-J."/>
            <person name="Ramirez L."/>
            <person name="Alfaro M."/>
            <person name="Sun H."/>
            <person name="Tritt A."/>
            <person name="Yoshinaga Y."/>
            <person name="Zwiers L.-H."/>
            <person name="Turgeon B."/>
            <person name="Goodwin S."/>
            <person name="Spatafora J."/>
            <person name="Crous P."/>
            <person name="Grigoriev I."/>
        </authorList>
    </citation>
    <scope>NUCLEOTIDE SEQUENCE</scope>
    <source>
        <strain evidence="1">CBS 183.55</strain>
    </source>
</reference>
<gene>
    <name evidence="1" type="ORF">M421DRAFT_191579</name>
</gene>
<organism evidence="1 2">
    <name type="scientific">Didymella exigua CBS 183.55</name>
    <dbReference type="NCBI Taxonomy" id="1150837"/>
    <lineage>
        <taxon>Eukaryota</taxon>
        <taxon>Fungi</taxon>
        <taxon>Dikarya</taxon>
        <taxon>Ascomycota</taxon>
        <taxon>Pezizomycotina</taxon>
        <taxon>Dothideomycetes</taxon>
        <taxon>Pleosporomycetidae</taxon>
        <taxon>Pleosporales</taxon>
        <taxon>Pleosporineae</taxon>
        <taxon>Didymellaceae</taxon>
        <taxon>Didymella</taxon>
    </lineage>
</organism>
<dbReference type="AlphaFoldDB" id="A0A6A5S1N5"/>
<name>A0A6A5S1N5_9PLEO</name>
<dbReference type="RefSeq" id="XP_033453446.1">
    <property type="nucleotide sequence ID" value="XM_033587999.1"/>
</dbReference>
<evidence type="ECO:0000313" key="1">
    <source>
        <dbReference type="EMBL" id="KAF1933198.1"/>
    </source>
</evidence>
<dbReference type="Proteomes" id="UP000800082">
    <property type="component" value="Unassembled WGS sequence"/>
</dbReference>
<evidence type="ECO:0000313" key="2">
    <source>
        <dbReference type="Proteomes" id="UP000800082"/>
    </source>
</evidence>
<sequence length="293" mass="33532">MRFLTLEECSDSELHCVYHDAERTITVLHPRTACSLQVYAPEEDSHAPFLTFHTRRPNSIHSWWLQLLDIAGSQLLGLAAGAERDVGEDANRAQAERLQVDRDVLRWHLMNVRSIIPAREVLDEEEHLQTIQPLPSPWSWPRNTFYREARRGYANHLTEALIEELVTHGLLLANETGIRWKHLDQYVLVKIEEPVFNRANRSRFERLDTRAFRRARIGRPGINGEPNEVDERPGPPIVEAGSPLVSPGEKKVRLCSKKAYVCIDGDQAVVKEEDIEDNEGKTVGKARKLRCGR</sequence>
<dbReference type="EMBL" id="ML978957">
    <property type="protein sequence ID" value="KAF1933198.1"/>
    <property type="molecule type" value="Genomic_DNA"/>
</dbReference>
<dbReference type="GeneID" id="54345646"/>
<proteinExistence type="predicted"/>
<accession>A0A6A5S1N5</accession>
<dbReference type="OrthoDB" id="3786249at2759"/>
<protein>
    <submittedName>
        <fullName evidence="1">Uncharacterized protein</fullName>
    </submittedName>
</protein>